<comment type="caution">
    <text evidence="7">The sequence shown here is derived from an EMBL/GenBank/DDBJ whole genome shotgun (WGS) entry which is preliminary data.</text>
</comment>
<feature type="transmembrane region" description="Helical" evidence="6">
    <location>
        <begin position="49"/>
        <end position="67"/>
    </location>
</feature>
<feature type="transmembrane region" description="Helical" evidence="6">
    <location>
        <begin position="79"/>
        <end position="106"/>
    </location>
</feature>
<evidence type="ECO:0000313" key="7">
    <source>
        <dbReference type="EMBL" id="KGJ52909.1"/>
    </source>
</evidence>
<keyword evidence="2" id="KW-1003">Cell membrane</keyword>
<evidence type="ECO:0000256" key="2">
    <source>
        <dbReference type="ARBA" id="ARBA00022475"/>
    </source>
</evidence>
<dbReference type="Proteomes" id="UP001203972">
    <property type="component" value="Unassembled WGS sequence"/>
</dbReference>
<dbReference type="AlphaFoldDB" id="A0A099I4Q8"/>
<evidence type="ECO:0000313" key="9">
    <source>
        <dbReference type="Proteomes" id="UP000030008"/>
    </source>
</evidence>
<dbReference type="EMBL" id="JAKTMA010000009">
    <property type="protein sequence ID" value="MCR0232510.1"/>
    <property type="molecule type" value="Genomic_DNA"/>
</dbReference>
<dbReference type="PANTHER" id="PTHR33545:SF5">
    <property type="entry name" value="UPF0750 MEMBRANE PROTEIN YITT"/>
    <property type="match status" value="1"/>
</dbReference>
<sequence>MREVLRIIAGNICITGAYAFITVPCHIVNGGITSFSMILHNFINMDISFFTNAITILLLILCFFQLGKSFLLKSLLSSICYMLFFSIFYALDIVFPLPMPLAVLMASVMVGFGYYLCISSNSSTVGFDVLAIILHNKNDSFPIAVTMRYINVIVVLLGFASYGWKSVLIGIVFTYFQTQLLHLLLKRHEKMIQCGNKVTASVSTCIVENERMTQ</sequence>
<evidence type="ECO:0000256" key="1">
    <source>
        <dbReference type="ARBA" id="ARBA00004651"/>
    </source>
</evidence>
<keyword evidence="5 6" id="KW-0472">Membrane</keyword>
<feature type="transmembrane region" description="Helical" evidence="6">
    <location>
        <begin position="7"/>
        <end position="29"/>
    </location>
</feature>
<reference evidence="7 9" key="1">
    <citation type="submission" date="2014-08" db="EMBL/GenBank/DDBJ databases">
        <title>Clostridium innocuum, an unnegligible vancomycin-resistant pathogen causing extra-intestinal infections.</title>
        <authorList>
            <person name="Feng Y."/>
            <person name="Chiu C.-H."/>
        </authorList>
    </citation>
    <scope>NUCLEOTIDE SEQUENCE [LARGE SCALE GENOMIC DNA]</scope>
    <source>
        <strain evidence="7 9">AN88</strain>
    </source>
</reference>
<name>A0A099I4Q8_CLOIN</name>
<evidence type="ECO:0000256" key="6">
    <source>
        <dbReference type="SAM" id="Phobius"/>
    </source>
</evidence>
<evidence type="ECO:0000256" key="4">
    <source>
        <dbReference type="ARBA" id="ARBA00022989"/>
    </source>
</evidence>
<keyword evidence="4 6" id="KW-1133">Transmembrane helix</keyword>
<accession>A0A099I4Q8</accession>
<organism evidence="7 9">
    <name type="scientific">Clostridium innocuum</name>
    <dbReference type="NCBI Taxonomy" id="1522"/>
    <lineage>
        <taxon>Bacteria</taxon>
        <taxon>Bacillati</taxon>
        <taxon>Bacillota</taxon>
        <taxon>Clostridia</taxon>
        <taxon>Eubacteriales</taxon>
        <taxon>Clostridiaceae</taxon>
        <taxon>Clostridium</taxon>
    </lineage>
</organism>
<dbReference type="EMBL" id="JQIF01000050">
    <property type="protein sequence ID" value="KGJ52909.1"/>
    <property type="molecule type" value="Genomic_DNA"/>
</dbReference>
<dbReference type="InterPro" id="IPR051461">
    <property type="entry name" value="UPF0750_membrane"/>
</dbReference>
<keyword evidence="3 6" id="KW-0812">Transmembrane</keyword>
<dbReference type="Pfam" id="PF02588">
    <property type="entry name" value="YitT_membrane"/>
    <property type="match status" value="1"/>
</dbReference>
<evidence type="ECO:0000256" key="5">
    <source>
        <dbReference type="ARBA" id="ARBA00023136"/>
    </source>
</evidence>
<dbReference type="InterPro" id="IPR003740">
    <property type="entry name" value="YitT"/>
</dbReference>
<protein>
    <submittedName>
        <fullName evidence="8">YitT family protein</fullName>
    </submittedName>
</protein>
<dbReference type="Proteomes" id="UP000030008">
    <property type="component" value="Unassembled WGS sequence"/>
</dbReference>
<proteinExistence type="predicted"/>
<comment type="subcellular location">
    <subcellularLocation>
        <location evidence="1">Cell membrane</location>
        <topology evidence="1">Multi-pass membrane protein</topology>
    </subcellularLocation>
</comment>
<gene>
    <name evidence="7" type="ORF">CIAN88_12190</name>
    <name evidence="8" type="ORF">MKC95_07000</name>
</gene>
<dbReference type="RefSeq" id="WP_044905681.1">
    <property type="nucleotide sequence ID" value="NZ_BAABXQ010000002.1"/>
</dbReference>
<dbReference type="PANTHER" id="PTHR33545">
    <property type="entry name" value="UPF0750 MEMBRANE PROTEIN YITT-RELATED"/>
    <property type="match status" value="1"/>
</dbReference>
<evidence type="ECO:0000256" key="3">
    <source>
        <dbReference type="ARBA" id="ARBA00022692"/>
    </source>
</evidence>
<dbReference type="GO" id="GO:0005886">
    <property type="term" value="C:plasma membrane"/>
    <property type="evidence" value="ECO:0007669"/>
    <property type="project" value="UniProtKB-SubCell"/>
</dbReference>
<evidence type="ECO:0000313" key="8">
    <source>
        <dbReference type="EMBL" id="MCR0232510.1"/>
    </source>
</evidence>
<reference evidence="8" key="2">
    <citation type="journal article" date="2022" name="Clin. Infect. Dis.">
        <title>Association between Clostridium innocuum and antibiotic-associated diarrhea in adults and children: A cross-sectional study and comparative genomics analysis.</title>
        <authorList>
            <person name="Cherny K.E."/>
            <person name="Muscat E.B."/>
            <person name="Balaji A."/>
            <person name="Mukherjee J."/>
            <person name="Ozer E.A."/>
            <person name="Angarone M.P."/>
            <person name="Hauser A.R."/>
            <person name="Sichel J.S."/>
            <person name="Amponsah E."/>
            <person name="Kociolek L.K."/>
        </authorList>
    </citation>
    <scope>NUCLEOTIDE SEQUENCE</scope>
    <source>
        <strain evidence="8">NU1-AC-029v</strain>
    </source>
</reference>